<dbReference type="GO" id="GO:0042288">
    <property type="term" value="F:MHC class I protein binding"/>
    <property type="evidence" value="ECO:0007669"/>
    <property type="project" value="InterPro"/>
</dbReference>
<feature type="chain" id="PRO_5034815409" description="Ig-like domain-containing protein" evidence="13">
    <location>
        <begin position="31"/>
        <end position="221"/>
    </location>
</feature>
<dbReference type="Ensembl" id="ENSSPUT00000006810.1">
    <property type="protein sequence ID" value="ENSSPUP00000006398.1"/>
    <property type="gene ID" value="ENSSPUG00000004943.1"/>
</dbReference>
<organism evidence="15 16">
    <name type="scientific">Sphenodon punctatus</name>
    <name type="common">Tuatara</name>
    <name type="synonym">Hatteria punctata</name>
    <dbReference type="NCBI Taxonomy" id="8508"/>
    <lineage>
        <taxon>Eukaryota</taxon>
        <taxon>Metazoa</taxon>
        <taxon>Chordata</taxon>
        <taxon>Craniata</taxon>
        <taxon>Vertebrata</taxon>
        <taxon>Euteleostomi</taxon>
        <taxon>Lepidosauria</taxon>
        <taxon>Sphenodontia</taxon>
        <taxon>Sphenodontidae</taxon>
        <taxon>Sphenodon</taxon>
    </lineage>
</organism>
<keyword evidence="5 12" id="KW-1133">Transmembrane helix</keyword>
<feature type="domain" description="Ig-like" evidence="14">
    <location>
        <begin position="32"/>
        <end position="141"/>
    </location>
</feature>
<dbReference type="InterPro" id="IPR036179">
    <property type="entry name" value="Ig-like_dom_sf"/>
</dbReference>
<dbReference type="PROSITE" id="PS50835">
    <property type="entry name" value="IG_LIKE"/>
    <property type="match status" value="1"/>
</dbReference>
<evidence type="ECO:0000256" key="12">
    <source>
        <dbReference type="SAM" id="Phobius"/>
    </source>
</evidence>
<dbReference type="PANTHER" id="PTHR11292:SF7">
    <property type="entry name" value="T-CELL SURFACE GLYCOPROTEIN CD8 BETA CHAIN-RELATED"/>
    <property type="match status" value="1"/>
</dbReference>
<dbReference type="SUPFAM" id="SSF48726">
    <property type="entry name" value="Immunoglobulin"/>
    <property type="match status" value="1"/>
</dbReference>
<keyword evidence="9" id="KW-0325">Glycoprotein</keyword>
<dbReference type="AlphaFoldDB" id="A0A8D0L3P6"/>
<evidence type="ECO:0000256" key="10">
    <source>
        <dbReference type="ARBA" id="ARBA00023319"/>
    </source>
</evidence>
<feature type="transmembrane region" description="Helical" evidence="12">
    <location>
        <begin position="182"/>
        <end position="202"/>
    </location>
</feature>
<feature type="compositionally biased region" description="Low complexity" evidence="11">
    <location>
        <begin position="166"/>
        <end position="176"/>
    </location>
</feature>
<reference evidence="15" key="1">
    <citation type="submission" date="2025-08" db="UniProtKB">
        <authorList>
            <consortium name="Ensembl"/>
        </authorList>
    </citation>
    <scope>IDENTIFICATION</scope>
</reference>
<evidence type="ECO:0000256" key="7">
    <source>
        <dbReference type="ARBA" id="ARBA00023136"/>
    </source>
</evidence>
<feature type="region of interest" description="Disordered" evidence="11">
    <location>
        <begin position="148"/>
        <end position="176"/>
    </location>
</feature>
<keyword evidence="6" id="KW-1064">Adaptive immunity</keyword>
<sequence>MHKTSSPLRFKMQWLYLPLWLSLPIAGCHARPSVMQNPPSIVALINSTTEMICAVPNEQLFHLGVYWYLRSKEGQEVHFVRFSKVTQKEASGDSRFDVSKEVFQNRHILKIRGLRPSDSGSYHCAVSQSLELLLGQGTELSVVRELPAPKNPTMETPKTKKKSRRCSSSGKPKPKGISCSELIWAPLVGCAALLTVFLAVVVRRFQRLRRRRQYFRKQALK</sequence>
<dbReference type="GO" id="GO:0002250">
    <property type="term" value="P:adaptive immune response"/>
    <property type="evidence" value="ECO:0007669"/>
    <property type="project" value="UniProtKB-KW"/>
</dbReference>
<dbReference type="GO" id="GO:0016020">
    <property type="term" value="C:membrane"/>
    <property type="evidence" value="ECO:0007669"/>
    <property type="project" value="UniProtKB-SubCell"/>
</dbReference>
<dbReference type="OMA" id="YCMVENA"/>
<keyword evidence="3 13" id="KW-0732">Signal</keyword>
<dbReference type="InterPro" id="IPR003599">
    <property type="entry name" value="Ig_sub"/>
</dbReference>
<evidence type="ECO:0000256" key="13">
    <source>
        <dbReference type="SAM" id="SignalP"/>
    </source>
</evidence>
<evidence type="ECO:0000256" key="11">
    <source>
        <dbReference type="SAM" id="MobiDB-lite"/>
    </source>
</evidence>
<keyword evidence="8" id="KW-1015">Disulfide bond</keyword>
<name>A0A8D0L3P6_SPHPU</name>
<proteinExistence type="predicted"/>
<dbReference type="SMART" id="SM00409">
    <property type="entry name" value="IG"/>
    <property type="match status" value="1"/>
</dbReference>
<protein>
    <recommendedName>
        <fullName evidence="14">Ig-like domain-containing protein</fullName>
    </recommendedName>
</protein>
<evidence type="ECO:0000259" key="14">
    <source>
        <dbReference type="PROSITE" id="PS50835"/>
    </source>
</evidence>
<comment type="subcellular location">
    <subcellularLocation>
        <location evidence="1">Membrane</location>
        <topology evidence="1">Single-pass type I membrane protein</topology>
    </subcellularLocation>
</comment>
<evidence type="ECO:0000256" key="6">
    <source>
        <dbReference type="ARBA" id="ARBA00023130"/>
    </source>
</evidence>
<dbReference type="GO" id="GO:0009986">
    <property type="term" value="C:cell surface"/>
    <property type="evidence" value="ECO:0007669"/>
    <property type="project" value="TreeGrafter"/>
</dbReference>
<reference evidence="15" key="2">
    <citation type="submission" date="2025-09" db="UniProtKB">
        <authorList>
            <consortium name="Ensembl"/>
        </authorList>
    </citation>
    <scope>IDENTIFICATION</scope>
</reference>
<dbReference type="CDD" id="cd00099">
    <property type="entry name" value="IgV"/>
    <property type="match status" value="1"/>
</dbReference>
<evidence type="ECO:0000256" key="3">
    <source>
        <dbReference type="ARBA" id="ARBA00022729"/>
    </source>
</evidence>
<dbReference type="GO" id="GO:0015026">
    <property type="term" value="F:coreceptor activity"/>
    <property type="evidence" value="ECO:0007669"/>
    <property type="project" value="InterPro"/>
</dbReference>
<keyword evidence="4" id="KW-0391">Immunity</keyword>
<keyword evidence="16" id="KW-1185">Reference proteome</keyword>
<evidence type="ECO:0000256" key="9">
    <source>
        <dbReference type="ARBA" id="ARBA00023180"/>
    </source>
</evidence>
<evidence type="ECO:0000313" key="16">
    <source>
        <dbReference type="Proteomes" id="UP000694392"/>
    </source>
</evidence>
<dbReference type="PANTHER" id="PTHR11292">
    <property type="entry name" value="T-CELL SURFACE GLYCOPROTEIN CD8 BETA CHAIN"/>
    <property type="match status" value="1"/>
</dbReference>
<accession>A0A8D0L3P6</accession>
<dbReference type="Proteomes" id="UP000694392">
    <property type="component" value="Unplaced"/>
</dbReference>
<dbReference type="InterPro" id="IPR013106">
    <property type="entry name" value="Ig_V-set"/>
</dbReference>
<dbReference type="InterPro" id="IPR007110">
    <property type="entry name" value="Ig-like_dom"/>
</dbReference>
<evidence type="ECO:0000256" key="1">
    <source>
        <dbReference type="ARBA" id="ARBA00004479"/>
    </source>
</evidence>
<dbReference type="InterPro" id="IPR042414">
    <property type="entry name" value="CD8B"/>
</dbReference>
<evidence type="ECO:0000256" key="5">
    <source>
        <dbReference type="ARBA" id="ARBA00022989"/>
    </source>
</evidence>
<evidence type="ECO:0000256" key="2">
    <source>
        <dbReference type="ARBA" id="ARBA00022692"/>
    </source>
</evidence>
<keyword evidence="7 12" id="KW-0472">Membrane</keyword>
<keyword evidence="2 12" id="KW-0812">Transmembrane</keyword>
<dbReference type="InterPro" id="IPR013783">
    <property type="entry name" value="Ig-like_fold"/>
</dbReference>
<dbReference type="GO" id="GO:0050776">
    <property type="term" value="P:regulation of immune response"/>
    <property type="evidence" value="ECO:0007669"/>
    <property type="project" value="InterPro"/>
</dbReference>
<dbReference type="Gene3D" id="2.60.40.10">
    <property type="entry name" value="Immunoglobulins"/>
    <property type="match status" value="1"/>
</dbReference>
<keyword evidence="10" id="KW-0393">Immunoglobulin domain</keyword>
<evidence type="ECO:0000256" key="8">
    <source>
        <dbReference type="ARBA" id="ARBA00023157"/>
    </source>
</evidence>
<evidence type="ECO:0000313" key="15">
    <source>
        <dbReference type="Ensembl" id="ENSSPUP00000006398.1"/>
    </source>
</evidence>
<dbReference type="GeneTree" id="ENSGT00510000048998"/>
<dbReference type="Pfam" id="PF07686">
    <property type="entry name" value="V-set"/>
    <property type="match status" value="1"/>
</dbReference>
<evidence type="ECO:0000256" key="4">
    <source>
        <dbReference type="ARBA" id="ARBA00022859"/>
    </source>
</evidence>
<feature type="signal peptide" evidence="13">
    <location>
        <begin position="1"/>
        <end position="30"/>
    </location>
</feature>